<keyword evidence="2" id="KW-1185">Reference proteome</keyword>
<evidence type="ECO:0008006" key="3">
    <source>
        <dbReference type="Google" id="ProtNLM"/>
    </source>
</evidence>
<dbReference type="EMBL" id="JAZHOJ010000023">
    <property type="protein sequence ID" value="MFK7004337.1"/>
    <property type="molecule type" value="Genomic_DNA"/>
</dbReference>
<comment type="caution">
    <text evidence="1">The sequence shown here is derived from an EMBL/GenBank/DDBJ whole genome shotgun (WGS) entry which is preliminary data.</text>
</comment>
<evidence type="ECO:0000313" key="1">
    <source>
        <dbReference type="EMBL" id="MFK7004337.1"/>
    </source>
</evidence>
<dbReference type="Proteomes" id="UP001621713">
    <property type="component" value="Unassembled WGS sequence"/>
</dbReference>
<accession>A0ABW8PID6</accession>
<name>A0ABW8PID6_9FLAO</name>
<dbReference type="RefSeq" id="WP_088466653.1">
    <property type="nucleotide sequence ID" value="NZ_JAZHOJ010000023.1"/>
</dbReference>
<protein>
    <recommendedName>
        <fullName evidence="3">HMA domain-containing protein</fullName>
    </recommendedName>
</protein>
<gene>
    <name evidence="1" type="ORF">V3467_10825</name>
</gene>
<organism evidence="1 2">
    <name type="scientific">Flavobacterium covae</name>
    <dbReference type="NCBI Taxonomy" id="2906076"/>
    <lineage>
        <taxon>Bacteria</taxon>
        <taxon>Pseudomonadati</taxon>
        <taxon>Bacteroidota</taxon>
        <taxon>Flavobacteriia</taxon>
        <taxon>Flavobacteriales</taxon>
        <taxon>Flavobacteriaceae</taxon>
        <taxon>Flavobacterium</taxon>
    </lineage>
</organism>
<reference evidence="1 2" key="1">
    <citation type="submission" date="2024-02" db="EMBL/GenBank/DDBJ databases">
        <title>Comparative Genomic Analysis of Flavobacterium Species Causing Columnaris Disease of Freshwater Fish in Thailand: Insights into Virulence and Resistance Mechanisms.</title>
        <authorList>
            <person name="Nguyen D."/>
            <person name="Chokmangmeepisarn P."/>
            <person name="Khianchaikhan K."/>
            <person name="Morishita M."/>
            <person name="Bunnoy A."/>
            <person name="Rodkhum C."/>
        </authorList>
    </citation>
    <scope>NUCLEOTIDE SEQUENCE [LARGE SCALE GENOMIC DNA]</scope>
    <source>
        <strain evidence="1 2">PCBSB2203</strain>
    </source>
</reference>
<evidence type="ECO:0000313" key="2">
    <source>
        <dbReference type="Proteomes" id="UP001621713"/>
    </source>
</evidence>
<sequence>MKFIDVVENGTNVLKSIAIDKIKSLESLTYNNGTAVTVILFTDNTEIHVNDSVESIKTQLN</sequence>
<proteinExistence type="predicted"/>